<evidence type="ECO:0000259" key="4">
    <source>
        <dbReference type="PROSITE" id="PS50043"/>
    </source>
</evidence>
<feature type="domain" description="Response regulatory" evidence="5">
    <location>
        <begin position="3"/>
        <end position="120"/>
    </location>
</feature>
<feature type="domain" description="HTH luxR-type" evidence="4">
    <location>
        <begin position="147"/>
        <end position="212"/>
    </location>
</feature>
<evidence type="ECO:0000259" key="5">
    <source>
        <dbReference type="PROSITE" id="PS50110"/>
    </source>
</evidence>
<dbReference type="InterPro" id="IPR000792">
    <property type="entry name" value="Tscrpt_reg_LuxR_C"/>
</dbReference>
<dbReference type="CDD" id="cd06170">
    <property type="entry name" value="LuxR_C_like"/>
    <property type="match status" value="1"/>
</dbReference>
<dbReference type="GO" id="GO:0000160">
    <property type="term" value="P:phosphorelay signal transduction system"/>
    <property type="evidence" value="ECO:0007669"/>
    <property type="project" value="InterPro"/>
</dbReference>
<dbReference type="PROSITE" id="PS50110">
    <property type="entry name" value="RESPONSE_REGULATORY"/>
    <property type="match status" value="1"/>
</dbReference>
<protein>
    <submittedName>
        <fullName evidence="6">Two component transcriptional regulator, LuxR family</fullName>
    </submittedName>
</protein>
<evidence type="ECO:0000313" key="7">
    <source>
        <dbReference type="Proteomes" id="UP000014174"/>
    </source>
</evidence>
<dbReference type="SMART" id="SM00448">
    <property type="entry name" value="REC"/>
    <property type="match status" value="1"/>
</dbReference>
<dbReference type="InterPro" id="IPR016032">
    <property type="entry name" value="Sig_transdc_resp-reg_C-effctor"/>
</dbReference>
<evidence type="ECO:0000313" key="6">
    <source>
        <dbReference type="EMBL" id="EOR93101.1"/>
    </source>
</evidence>
<dbReference type="InterPro" id="IPR011006">
    <property type="entry name" value="CheY-like_superfamily"/>
</dbReference>
<dbReference type="PANTHER" id="PTHR43214:SF43">
    <property type="entry name" value="TWO-COMPONENT RESPONSE REGULATOR"/>
    <property type="match status" value="1"/>
</dbReference>
<feature type="modified residue" description="4-aspartylphosphate" evidence="3">
    <location>
        <position position="55"/>
    </location>
</feature>
<dbReference type="GO" id="GO:0003677">
    <property type="term" value="F:DNA binding"/>
    <property type="evidence" value="ECO:0007669"/>
    <property type="project" value="UniProtKB-KW"/>
</dbReference>
<proteinExistence type="predicted"/>
<dbReference type="InterPro" id="IPR039420">
    <property type="entry name" value="WalR-like"/>
</dbReference>
<accession>R9GN22</accession>
<dbReference type="EMBL" id="AQPN01000129">
    <property type="protein sequence ID" value="EOR93101.1"/>
    <property type="molecule type" value="Genomic_DNA"/>
</dbReference>
<dbReference type="eggNOG" id="COG2197">
    <property type="taxonomic scope" value="Bacteria"/>
</dbReference>
<dbReference type="PATRIC" id="fig|1150600.3.peg.3708"/>
<dbReference type="PROSITE" id="PS50043">
    <property type="entry name" value="HTH_LUXR_2"/>
    <property type="match status" value="1"/>
</dbReference>
<keyword evidence="7" id="KW-1185">Reference proteome</keyword>
<dbReference type="AlphaFoldDB" id="R9GN22"/>
<dbReference type="SUPFAM" id="SSF52172">
    <property type="entry name" value="CheY-like"/>
    <property type="match status" value="1"/>
</dbReference>
<keyword evidence="1 3" id="KW-0597">Phosphoprotein</keyword>
<organism evidence="6 7">
    <name type="scientific">Arcticibacter svalbardensis MN12-7</name>
    <dbReference type="NCBI Taxonomy" id="1150600"/>
    <lineage>
        <taxon>Bacteria</taxon>
        <taxon>Pseudomonadati</taxon>
        <taxon>Bacteroidota</taxon>
        <taxon>Sphingobacteriia</taxon>
        <taxon>Sphingobacteriales</taxon>
        <taxon>Sphingobacteriaceae</taxon>
        <taxon>Arcticibacter</taxon>
    </lineage>
</organism>
<evidence type="ECO:0000256" key="2">
    <source>
        <dbReference type="ARBA" id="ARBA00023125"/>
    </source>
</evidence>
<sequence>MYNVALADDHNLVRGGLASLVNMFSNYKVLFEADNGKEFISKLERNNLPDLVLMDITMPEMDGYSTTSWLRINYPEIKVIALTVMDDEIAIIRMLKSGAKGYLLKNCKPDELKLALNAVITKGYYFNDLVTSRLINSINKIGEDQSVLKNVVNLTEREKEFLRHLCSEKTYKEIADMMCVSPRTIDSYRDNLLEKLQVKSRIGLVLFAIKNRIVEL</sequence>
<dbReference type="RefSeq" id="WP_016196966.1">
    <property type="nucleotide sequence ID" value="NZ_AQPN01000129.1"/>
</dbReference>
<name>R9GN22_9SPHI</name>
<dbReference type="SMART" id="SM00421">
    <property type="entry name" value="HTH_LUXR"/>
    <property type="match status" value="1"/>
</dbReference>
<dbReference type="GO" id="GO:0006355">
    <property type="term" value="P:regulation of DNA-templated transcription"/>
    <property type="evidence" value="ECO:0007669"/>
    <property type="project" value="InterPro"/>
</dbReference>
<dbReference type="SUPFAM" id="SSF46894">
    <property type="entry name" value="C-terminal effector domain of the bipartite response regulators"/>
    <property type="match status" value="1"/>
</dbReference>
<evidence type="ECO:0000256" key="3">
    <source>
        <dbReference type="PROSITE-ProRule" id="PRU00169"/>
    </source>
</evidence>
<dbReference type="Proteomes" id="UP000014174">
    <property type="component" value="Unassembled WGS sequence"/>
</dbReference>
<gene>
    <name evidence="6" type="ORF">ADIARSV_3741</name>
</gene>
<reference evidence="6 7" key="1">
    <citation type="journal article" date="2013" name="Genome Announc.">
        <title>Draft Genome Sequence of Arcticibacter svalbardensis Strain MN12-7T, a Member of the Family Sphingobacteriaceae Isolated from an Arctic Soil Sample.</title>
        <authorList>
            <person name="Shivaji S."/>
            <person name="Ara S."/>
            <person name="Prasad S."/>
            <person name="Manasa B.P."/>
            <person name="Begum Z."/>
            <person name="Singh A."/>
            <person name="Kumar Pinnaka A."/>
        </authorList>
    </citation>
    <scope>NUCLEOTIDE SEQUENCE [LARGE SCALE GENOMIC DNA]</scope>
    <source>
        <strain evidence="6 7">MN12-7</strain>
    </source>
</reference>
<keyword evidence="2" id="KW-0238">DNA-binding</keyword>
<dbReference type="Gene3D" id="3.40.50.2300">
    <property type="match status" value="1"/>
</dbReference>
<dbReference type="OrthoDB" id="9797341at2"/>
<comment type="caution">
    <text evidence="6">The sequence shown here is derived from an EMBL/GenBank/DDBJ whole genome shotgun (WGS) entry which is preliminary data.</text>
</comment>
<dbReference type="Pfam" id="PF00196">
    <property type="entry name" value="GerE"/>
    <property type="match status" value="1"/>
</dbReference>
<dbReference type="PRINTS" id="PR00038">
    <property type="entry name" value="HTHLUXR"/>
</dbReference>
<dbReference type="CDD" id="cd17535">
    <property type="entry name" value="REC_NarL-like"/>
    <property type="match status" value="1"/>
</dbReference>
<dbReference type="InterPro" id="IPR058245">
    <property type="entry name" value="NreC/VraR/RcsB-like_REC"/>
</dbReference>
<evidence type="ECO:0000256" key="1">
    <source>
        <dbReference type="ARBA" id="ARBA00022553"/>
    </source>
</evidence>
<dbReference type="STRING" id="1150600.ADIARSV_3741"/>
<dbReference type="InterPro" id="IPR001789">
    <property type="entry name" value="Sig_transdc_resp-reg_receiver"/>
</dbReference>
<dbReference type="PANTHER" id="PTHR43214">
    <property type="entry name" value="TWO-COMPONENT RESPONSE REGULATOR"/>
    <property type="match status" value="1"/>
</dbReference>
<dbReference type="Pfam" id="PF00072">
    <property type="entry name" value="Response_reg"/>
    <property type="match status" value="1"/>
</dbReference>